<reference evidence="1" key="1">
    <citation type="submission" date="2022-05" db="EMBL/GenBank/DDBJ databases">
        <title>An RpoN-dependent PEP-CTERM gene is involved in floc formation of an Aquincola tertiaricarbonis strain.</title>
        <authorList>
            <person name="Qiu D."/>
            <person name="Xia M."/>
        </authorList>
    </citation>
    <scope>NUCLEOTIDE SEQUENCE</scope>
    <source>
        <strain evidence="1">RN12</strain>
    </source>
</reference>
<keyword evidence="2" id="KW-1185">Reference proteome</keyword>
<evidence type="ECO:0000313" key="1">
    <source>
        <dbReference type="EMBL" id="URI08559.1"/>
    </source>
</evidence>
<dbReference type="RefSeq" id="WP_250196781.1">
    <property type="nucleotide sequence ID" value="NZ_CP097636.1"/>
</dbReference>
<evidence type="ECO:0008006" key="3">
    <source>
        <dbReference type="Google" id="ProtNLM"/>
    </source>
</evidence>
<gene>
    <name evidence="1" type="ORF">MW290_23550</name>
</gene>
<sequence>MRIVDPTKFVLLGAVTDWLAAYRRQVEQARSPKEIAAERKLALTRIVQLRWLLAPELGYPTEPFRVWRRPAMPMQTEKEVGYRITGLFTLRFVVLERPMVFVRVQLNAPAAGALMAFSGMPYNSPMVALRPLAAGFNSVALSGSAVQALVLPPGAAVQQITGLDSQAADDKTWELVEVVGLPVDAAWAGVLQLDQPQGLTGALGAPRDAALDRFRRGAPFYGWEPVIPGGGNAPPWKLADPQAMLEVLDKHMLPPLREMVTLLPPSQQAGYEVQHALPPVDPMNSAQPGDDALARFKPLSHLIFGAATDPLASLVSGFGTAFEDVDLPPIVLADRKLFGDASRSDWDFMVTAAYARGADGASAPVEYAAIVFAPGVGLPPPVPAQLACEFEGLRAPAATDADWRAIHRVTWDKLADGLPFRVGSYGFARLALAPAAPVVPLMGVRPLDDALQPISATTSAQQALAGRLQALDERYGVQSAPAPNVLLYALAHQDLFGLWSAWASHSAAVAEPPVQSVSLLAAWLEVQPAAGGAPCPGTLVLEFSWDWASRSPRRIELVGRLYPQAKLGDAPPAGGPPAGLQVSLAGGPGAVLQFVFNGAAPAGVLTGAPGLTAQLQYLSLDGKQILGAPVEPAGPRRYRLTLDGLSLDFGSAGRIGLALWARGTEQRAPQRVGSWNAQPLVASTADPRPPVIVIEREDVQMASIADANGEHHARLEWPAVPGAVGYFVYTTTEVKLRADRGLPDPARALTLSQRLAELRAAFAADADRRSFTRVNAQPVTTTAMQVSLPRGSKEIHAYMVLGLSAGQVESEWPVTGAAAGKRLICYAAPQLVRPAPPDLEVARVLDRSVNPPAWRAALRVRTQPGVPVAQVDLHRVRVADAAVELDSMGPPIAQLTGTQAPYTVQPTVSTEPGVAQALGTITGLDAVEGSWRRVFYRAAAWAHGDAQRGLYGGRSAPSALREVVVPPATPPDLAPLAWHWPGGGLGDVQVDGSTLAPLPDTPLGPHRLRADVLLQHPDGSAESLWRHPAAPGGDDRLQALPTVPPGAGASGLWRAGGPAGVTLLHLLVRRASVDDLLRVRWLITDPLGRATERLVEVPAGSPLAAPDLLSPTVVKQAGIGFLVRFLTSVPVQPTPAGPYRLRVRYLPGPSSPFPLVGRAAALPPMADLEALFKPRPLPLPIDGDDLRLTPVRPPIGPRPQVHALEVALADIPPAQPGEDLFAGGVLMPLRRAKAARRRTAISLGLRGSGGRVELAILAPDGRSASVQLTLA</sequence>
<dbReference type="Proteomes" id="UP001056201">
    <property type="component" value="Chromosome 2"/>
</dbReference>
<proteinExistence type="predicted"/>
<accession>A0ABY4S7X5</accession>
<name>A0ABY4S7X5_AQUTE</name>
<dbReference type="EMBL" id="CP097636">
    <property type="protein sequence ID" value="URI08559.1"/>
    <property type="molecule type" value="Genomic_DNA"/>
</dbReference>
<protein>
    <recommendedName>
        <fullName evidence="3">Baseplate protein J-like domain-containing protein</fullName>
    </recommendedName>
</protein>
<evidence type="ECO:0000313" key="2">
    <source>
        <dbReference type="Proteomes" id="UP001056201"/>
    </source>
</evidence>
<organism evidence="1 2">
    <name type="scientific">Aquincola tertiaricarbonis</name>
    <dbReference type="NCBI Taxonomy" id="391953"/>
    <lineage>
        <taxon>Bacteria</taxon>
        <taxon>Pseudomonadati</taxon>
        <taxon>Pseudomonadota</taxon>
        <taxon>Betaproteobacteria</taxon>
        <taxon>Burkholderiales</taxon>
        <taxon>Sphaerotilaceae</taxon>
        <taxon>Aquincola</taxon>
    </lineage>
</organism>